<evidence type="ECO:0000313" key="2">
    <source>
        <dbReference type="EMBL" id="CYV76886.1"/>
    </source>
</evidence>
<dbReference type="AlphaFoldDB" id="A0A123VXK1"/>
<accession>A0A123VXK1</accession>
<evidence type="ECO:0000313" key="1">
    <source>
        <dbReference type="EMBL" id="CYV58193.1"/>
    </source>
</evidence>
<dbReference type="Proteomes" id="UP000074825">
    <property type="component" value="Unassembled WGS sequence"/>
</dbReference>
<evidence type="ECO:0000313" key="6">
    <source>
        <dbReference type="Proteomes" id="UP000074825"/>
    </source>
</evidence>
<proteinExistence type="predicted"/>
<dbReference type="EMBL" id="FIID01000009">
    <property type="protein sequence ID" value="CYV76886.1"/>
    <property type="molecule type" value="Genomic_DNA"/>
</dbReference>
<evidence type="ECO:0000313" key="3">
    <source>
        <dbReference type="EMBL" id="CYX97572.1"/>
    </source>
</evidence>
<sequence>MADIDFVVDSWAKVPFVCVTERFVLLYLLEGLYFQVNAT</sequence>
<dbReference type="EMBL" id="FIIF01000004">
    <property type="protein sequence ID" value="CYV58193.1"/>
    <property type="molecule type" value="Genomic_DNA"/>
</dbReference>
<gene>
    <name evidence="2" type="ORF">ERS132370_01005</name>
    <name evidence="1" type="ORF">ERS132444_00733</name>
    <name evidence="3" type="ORF">ERS132525_02097</name>
</gene>
<dbReference type="EMBL" id="FILR01000034">
    <property type="protein sequence ID" value="CYX97572.1"/>
    <property type="molecule type" value="Genomic_DNA"/>
</dbReference>
<dbReference type="Proteomes" id="UP000071601">
    <property type="component" value="Unassembled WGS sequence"/>
</dbReference>
<organism evidence="3 4">
    <name type="scientific">Streptococcus suis</name>
    <dbReference type="NCBI Taxonomy" id="1307"/>
    <lineage>
        <taxon>Bacteria</taxon>
        <taxon>Bacillati</taxon>
        <taxon>Bacillota</taxon>
        <taxon>Bacilli</taxon>
        <taxon>Lactobacillales</taxon>
        <taxon>Streptococcaceae</taxon>
        <taxon>Streptococcus</taxon>
    </lineage>
</organism>
<evidence type="ECO:0000313" key="4">
    <source>
        <dbReference type="Proteomes" id="UP000071601"/>
    </source>
</evidence>
<name>A0A123VXK1_STRSU</name>
<dbReference type="Proteomes" id="UP000072933">
    <property type="component" value="Unassembled WGS sequence"/>
</dbReference>
<reference evidence="4 5" key="1">
    <citation type="submission" date="2016-02" db="EMBL/GenBank/DDBJ databases">
        <authorList>
            <consortium name="Pathogen Informatics"/>
        </authorList>
    </citation>
    <scope>NUCLEOTIDE SEQUENCE [LARGE SCALE GENOMIC DNA]</scope>
    <source>
        <strain evidence="2 5">LSS8</strain>
        <strain evidence="1 6">LSS82</strain>
        <strain evidence="3 4">SS985</strain>
    </source>
</reference>
<evidence type="ECO:0000313" key="5">
    <source>
        <dbReference type="Proteomes" id="UP000072933"/>
    </source>
</evidence>
<protein>
    <submittedName>
        <fullName evidence="3">Uncharacterized protein</fullName>
    </submittedName>
</protein>